<keyword evidence="1" id="KW-1133">Transmembrane helix</keyword>
<dbReference type="GO" id="GO:0016989">
    <property type="term" value="F:sigma factor antagonist activity"/>
    <property type="evidence" value="ECO:0007669"/>
    <property type="project" value="TreeGrafter"/>
</dbReference>
<feature type="domain" description="FecR protein" evidence="2">
    <location>
        <begin position="129"/>
        <end position="219"/>
    </location>
</feature>
<keyword evidence="1" id="KW-0812">Transmembrane</keyword>
<keyword evidence="1" id="KW-0472">Membrane</keyword>
<dbReference type="Gene3D" id="2.60.120.1440">
    <property type="match status" value="1"/>
</dbReference>
<gene>
    <name evidence="4" type="ORF">HBF25_10485</name>
</gene>
<dbReference type="Pfam" id="PF16220">
    <property type="entry name" value="DUF4880"/>
    <property type="match status" value="1"/>
</dbReference>
<dbReference type="EMBL" id="JAARLZ010000005">
    <property type="protein sequence ID" value="NII06813.1"/>
    <property type="molecule type" value="Genomic_DNA"/>
</dbReference>
<dbReference type="InterPro" id="IPR012373">
    <property type="entry name" value="Ferrdict_sens_TM"/>
</dbReference>
<dbReference type="InterPro" id="IPR032623">
    <property type="entry name" value="FecR_N"/>
</dbReference>
<feature type="domain" description="FecR N-terminal" evidence="3">
    <location>
        <begin position="9"/>
        <end position="50"/>
    </location>
</feature>
<name>A0A7X5ZIE0_9GAMM</name>
<evidence type="ECO:0000313" key="5">
    <source>
        <dbReference type="Proteomes" id="UP000490980"/>
    </source>
</evidence>
<evidence type="ECO:0000313" key="4">
    <source>
        <dbReference type="EMBL" id="NII06813.1"/>
    </source>
</evidence>
<comment type="caution">
    <text evidence="4">The sequence shown here is derived from an EMBL/GenBank/DDBJ whole genome shotgun (WGS) entry which is preliminary data.</text>
</comment>
<organism evidence="4 5">
    <name type="scientific">Luteibacter anthropi</name>
    <dbReference type="NCBI Taxonomy" id="564369"/>
    <lineage>
        <taxon>Bacteria</taxon>
        <taxon>Pseudomonadati</taxon>
        <taxon>Pseudomonadota</taxon>
        <taxon>Gammaproteobacteria</taxon>
        <taxon>Lysobacterales</taxon>
        <taxon>Rhodanobacteraceae</taxon>
        <taxon>Luteibacter</taxon>
    </lineage>
</organism>
<dbReference type="Pfam" id="PF04773">
    <property type="entry name" value="FecR"/>
    <property type="match status" value="1"/>
</dbReference>
<accession>A0A7X5ZIE0</accession>
<proteinExistence type="predicted"/>
<evidence type="ECO:0000259" key="3">
    <source>
        <dbReference type="Pfam" id="PF16220"/>
    </source>
</evidence>
<keyword evidence="5" id="KW-1185">Reference proteome</keyword>
<sequence length="355" mass="38860">MNDTRRIAEEAASWYLDMRDEPDATARDRFMAWLRHSPRHIAEYLAIARLHGDMHAAAALDETLAADLLAAAMAESRVVPLFAEHPRPQAKPAAVRRPRLRYVAAAASLLLAVGMAWAWVPAATTPVRYAADTGEVRMVKLPDDTLLHLSPGGIVDVDFDSHARRIVLMAGKASFDVGHDPLRPLSVEVGRQRIEDIGTVFDVDRDGDGARVAVISGKVSVWRMSSAWIDSGARRLLGHATEGNRVADIAGGESLHVDGDGHVLDRSVLDTSAATAWLPDDIRFHDTPIGVVARRFNAYTTRPLSIEDAALSEKRISGVFHAHDPEAFVSYLGSLSGVRVQREPDRIRIQSTRTL</sequence>
<dbReference type="RefSeq" id="WP_166948138.1">
    <property type="nucleotide sequence ID" value="NZ_JAARLZ010000005.1"/>
</dbReference>
<dbReference type="PIRSF" id="PIRSF018266">
    <property type="entry name" value="FecR"/>
    <property type="match status" value="1"/>
</dbReference>
<reference evidence="4 5" key="1">
    <citation type="submission" date="2020-03" db="EMBL/GenBank/DDBJ databases">
        <authorList>
            <person name="Lai Q."/>
        </authorList>
    </citation>
    <scope>NUCLEOTIDE SEQUENCE [LARGE SCALE GENOMIC DNA]</scope>
    <source>
        <strain evidence="4 5">CCUG 25036</strain>
    </source>
</reference>
<dbReference type="Proteomes" id="UP000490980">
    <property type="component" value="Unassembled WGS sequence"/>
</dbReference>
<feature type="transmembrane region" description="Helical" evidence="1">
    <location>
        <begin position="100"/>
        <end position="120"/>
    </location>
</feature>
<dbReference type="AlphaFoldDB" id="A0A7X5ZIE0"/>
<dbReference type="PANTHER" id="PTHR30273">
    <property type="entry name" value="PERIPLASMIC SIGNAL SENSOR AND SIGMA FACTOR ACTIVATOR FECR-RELATED"/>
    <property type="match status" value="1"/>
</dbReference>
<dbReference type="PANTHER" id="PTHR30273:SF2">
    <property type="entry name" value="PROTEIN FECR"/>
    <property type="match status" value="1"/>
</dbReference>
<protein>
    <submittedName>
        <fullName evidence="4">DUF4880 domain-containing protein</fullName>
    </submittedName>
</protein>
<evidence type="ECO:0000256" key="1">
    <source>
        <dbReference type="SAM" id="Phobius"/>
    </source>
</evidence>
<evidence type="ECO:0000259" key="2">
    <source>
        <dbReference type="Pfam" id="PF04773"/>
    </source>
</evidence>
<dbReference type="InterPro" id="IPR006860">
    <property type="entry name" value="FecR"/>
</dbReference>